<feature type="region of interest" description="Disordered" evidence="5">
    <location>
        <begin position="773"/>
        <end position="963"/>
    </location>
</feature>
<dbReference type="SUPFAM" id="SSF57701">
    <property type="entry name" value="Zn2/Cys6 DNA-binding domain"/>
    <property type="match status" value="1"/>
</dbReference>
<evidence type="ECO:0000256" key="1">
    <source>
        <dbReference type="ARBA" id="ARBA00023015"/>
    </source>
</evidence>
<feature type="compositionally biased region" description="Acidic residues" evidence="5">
    <location>
        <begin position="1245"/>
        <end position="1257"/>
    </location>
</feature>
<keyword evidence="1" id="KW-0805">Transcription regulation</keyword>
<protein>
    <recommendedName>
        <fullName evidence="6">Zn(2)-C6 fungal-type domain-containing protein</fullName>
    </recommendedName>
</protein>
<feature type="compositionally biased region" description="Basic and acidic residues" evidence="5">
    <location>
        <begin position="810"/>
        <end position="819"/>
    </location>
</feature>
<feature type="compositionally biased region" description="Polar residues" evidence="5">
    <location>
        <begin position="639"/>
        <end position="652"/>
    </location>
</feature>
<feature type="compositionally biased region" description="Basic and acidic residues" evidence="5">
    <location>
        <begin position="1206"/>
        <end position="1218"/>
    </location>
</feature>
<feature type="compositionally biased region" description="Basic and acidic residues" evidence="5">
    <location>
        <begin position="1014"/>
        <end position="1029"/>
    </location>
</feature>
<gene>
    <name evidence="7" type="ORF">LTR24_009627</name>
</gene>
<evidence type="ECO:0000256" key="5">
    <source>
        <dbReference type="SAM" id="MobiDB-lite"/>
    </source>
</evidence>
<evidence type="ECO:0000256" key="2">
    <source>
        <dbReference type="ARBA" id="ARBA00023125"/>
    </source>
</evidence>
<organism evidence="7 8">
    <name type="scientific">Lithohypha guttulata</name>
    <dbReference type="NCBI Taxonomy" id="1690604"/>
    <lineage>
        <taxon>Eukaryota</taxon>
        <taxon>Fungi</taxon>
        <taxon>Dikarya</taxon>
        <taxon>Ascomycota</taxon>
        <taxon>Pezizomycotina</taxon>
        <taxon>Eurotiomycetes</taxon>
        <taxon>Chaetothyriomycetidae</taxon>
        <taxon>Chaetothyriales</taxon>
        <taxon>Trichomeriaceae</taxon>
        <taxon>Lithohypha</taxon>
    </lineage>
</organism>
<feature type="compositionally biased region" description="Low complexity" evidence="5">
    <location>
        <begin position="1127"/>
        <end position="1144"/>
    </location>
</feature>
<feature type="compositionally biased region" description="Polar residues" evidence="5">
    <location>
        <begin position="400"/>
        <end position="409"/>
    </location>
</feature>
<feature type="compositionally biased region" description="Basic and acidic residues" evidence="5">
    <location>
        <begin position="481"/>
        <end position="509"/>
    </location>
</feature>
<feature type="compositionally biased region" description="Low complexity" evidence="5">
    <location>
        <begin position="1161"/>
        <end position="1183"/>
    </location>
</feature>
<feature type="compositionally biased region" description="Polar residues" evidence="5">
    <location>
        <begin position="942"/>
        <end position="955"/>
    </location>
</feature>
<feature type="region of interest" description="Disordered" evidence="5">
    <location>
        <begin position="207"/>
        <end position="252"/>
    </location>
</feature>
<feature type="compositionally biased region" description="Basic and acidic residues" evidence="5">
    <location>
        <begin position="348"/>
        <end position="358"/>
    </location>
</feature>
<sequence length="1257" mass="137938">MWSEDERGTNGLQLESTWNHFHLRVPSPPSELFVERGRVEQAHYGTSTSDNVCAPFSLTFAMIKLIIIARCIPEDVYLRSLEQPAPILVGERKFSIVVRDPESWYIGRLAIEIKNRYESIYKRPFGQIKYLKEAEDDSDLDPELSVADLLVDEGKAARDGADQKKTVKVIQEQGRAVRQGSVIPDLTPLHYQPPTRPPVPKFPAVEKRATEDQNSDARPFKRRRLGQIDEEGQEDIVSSIEGNGRRSPSHFELPDAHFLSATNGNLDHLPVEPKQESPELARTWVNAAPATRDELELLPEAPANFHQRGQRTDHPVPAARKSHAPETRETSAPLPETQQPHRTPSPSREQESLADRFARQQSQVNNEAHNTPPEAGHNVHTPGDQAVSMLNGMKSASPALRQSASSSANKFRKSKKDIYDFEESDIDDTQMSPRSRASRTKITPKLVPTPRSRDAGTSTAPNGRSTSSGRESAASNAMDVDGNKENEDGVAGQDERLPRSRYQHPKDATAKPQDSVSPSWQRDSFSRLPPMPNVPAKRSRQDSGATPTDHSSRLGTDETWSVQGDGTRKRKKKSRSSRSQRRSRGSLSASRSSSVASLTRQSATTDASKQQGEESRAASGAGIIDIQMDDEKEKAIDSPSAQLEQSLRQSSPMKERSTDTRTPVPDRQSSSQSAFKSARPSKREKRAHTPENNDEKADVERPPESVTDSQDGVPPLRTPKRPKAASKHTTKSVSSQIPETDLKCYTCWLKKGRCDNKEPKCSACERRNRNCQIYALKKGEADKEKALRDADPTRARKPKPKPASKPASKTTKEQPRPKFSEAFASASDRDEASDVEDGEGTREEGSIVRKPAPVEKKSKKRKSATPEEDEEAARPESVAQVKKPKKKKSKTKQSGERDSASIEQKRDDGQNGEGEPGNAQTNVDAIMSVQTADERLEVPVVDSSNRGASMESHTPSIILPPGMTQEEYERLVVNRKNLTDSQRKEQKLFARKLNQQKDKESTPLVPRSQSSQKPTDRLRKEVLGLDSSKKGSAASRSSSTDSRPPSATQPARIPASVTSSTPKPVPSKQPKSAPPKPTSATPNNENPSATAGKKKLKQHDNVATTAWSVDSKKHQNPPFRQPQQRGSLLSSTSTTAASPTVSLTNSRSLAQVREALKSSRAGSSASTPQPAAAAAKIAALKGATQKKKPFSLSDDDDESDSESESGSEHDADDKKEEVIDATAKMVNGNGVGCVIIRQRTPSETGSDDNDDDDDSEL</sequence>
<keyword evidence="8" id="KW-1185">Reference proteome</keyword>
<dbReference type="CDD" id="cd00067">
    <property type="entry name" value="GAL4"/>
    <property type="match status" value="1"/>
</dbReference>
<feature type="compositionally biased region" description="Pro residues" evidence="5">
    <location>
        <begin position="1063"/>
        <end position="1077"/>
    </location>
</feature>
<evidence type="ECO:0000313" key="7">
    <source>
        <dbReference type="EMBL" id="KAK5077467.1"/>
    </source>
</evidence>
<evidence type="ECO:0000256" key="3">
    <source>
        <dbReference type="ARBA" id="ARBA00023163"/>
    </source>
</evidence>
<feature type="compositionally biased region" description="Polar residues" evidence="5">
    <location>
        <begin position="918"/>
        <end position="931"/>
    </location>
</feature>
<dbReference type="EMBL" id="JAVRRG010000221">
    <property type="protein sequence ID" value="KAK5077467.1"/>
    <property type="molecule type" value="Genomic_DNA"/>
</dbReference>
<accession>A0ABR0JWH1</accession>
<evidence type="ECO:0000256" key="4">
    <source>
        <dbReference type="ARBA" id="ARBA00023242"/>
    </source>
</evidence>
<keyword evidence="4" id="KW-0539">Nucleus</keyword>
<reference evidence="7 8" key="1">
    <citation type="submission" date="2023-08" db="EMBL/GenBank/DDBJ databases">
        <title>Black Yeasts Isolated from many extreme environments.</title>
        <authorList>
            <person name="Coleine C."/>
            <person name="Stajich J.E."/>
            <person name="Selbmann L."/>
        </authorList>
    </citation>
    <scope>NUCLEOTIDE SEQUENCE [LARGE SCALE GENOMIC DNA]</scope>
    <source>
        <strain evidence="7 8">CCFEE 5885</strain>
    </source>
</reference>
<feature type="region of interest" description="Disordered" evidence="5">
    <location>
        <begin position="305"/>
        <end position="737"/>
    </location>
</feature>
<feature type="compositionally biased region" description="Low complexity" evidence="5">
    <location>
        <begin position="585"/>
        <end position="602"/>
    </location>
</feature>
<keyword evidence="3" id="KW-0804">Transcription</keyword>
<evidence type="ECO:0000313" key="8">
    <source>
        <dbReference type="Proteomes" id="UP001345013"/>
    </source>
</evidence>
<feature type="domain" description="Zn(2)-C6 fungal-type" evidence="6">
    <location>
        <begin position="743"/>
        <end position="773"/>
    </location>
</feature>
<dbReference type="InterPro" id="IPR001138">
    <property type="entry name" value="Zn2Cys6_DnaBD"/>
</dbReference>
<dbReference type="InterPro" id="IPR036864">
    <property type="entry name" value="Zn2-C6_fun-type_DNA-bd_sf"/>
</dbReference>
<feature type="compositionally biased region" description="Polar residues" evidence="5">
    <location>
        <begin position="455"/>
        <end position="475"/>
    </location>
</feature>
<feature type="compositionally biased region" description="Polar residues" evidence="5">
    <location>
        <begin position="359"/>
        <end position="369"/>
    </location>
</feature>
<feature type="compositionally biased region" description="Basic and acidic residues" evidence="5">
    <location>
        <begin position="687"/>
        <end position="703"/>
    </location>
</feature>
<comment type="caution">
    <text evidence="7">The sequence shown here is derived from an EMBL/GenBank/DDBJ whole genome shotgun (WGS) entry which is preliminary data.</text>
</comment>
<feature type="compositionally biased region" description="Basic and acidic residues" evidence="5">
    <location>
        <begin position="893"/>
        <end position="909"/>
    </location>
</feature>
<feature type="compositionally biased region" description="Acidic residues" evidence="5">
    <location>
        <begin position="1193"/>
        <end position="1205"/>
    </location>
</feature>
<keyword evidence="2" id="KW-0238">DNA-binding</keyword>
<feature type="region of interest" description="Disordered" evidence="5">
    <location>
        <begin position="975"/>
        <end position="1257"/>
    </location>
</feature>
<feature type="compositionally biased region" description="Polar residues" evidence="5">
    <location>
        <begin position="336"/>
        <end position="347"/>
    </location>
</feature>
<feature type="compositionally biased region" description="Low complexity" evidence="5">
    <location>
        <begin position="1030"/>
        <end position="1062"/>
    </location>
</feature>
<dbReference type="PROSITE" id="PS50048">
    <property type="entry name" value="ZN2_CY6_FUNGAL_2"/>
    <property type="match status" value="1"/>
</dbReference>
<evidence type="ECO:0000259" key="6">
    <source>
        <dbReference type="PROSITE" id="PS50048"/>
    </source>
</evidence>
<feature type="compositionally biased region" description="Basic residues" evidence="5">
    <location>
        <begin position="568"/>
        <end position="584"/>
    </location>
</feature>
<feature type="compositionally biased region" description="Basic residues" evidence="5">
    <location>
        <begin position="718"/>
        <end position="730"/>
    </location>
</feature>
<proteinExistence type="predicted"/>
<feature type="compositionally biased region" description="Basic residues" evidence="5">
    <location>
        <begin position="882"/>
        <end position="891"/>
    </location>
</feature>
<feature type="compositionally biased region" description="Polar residues" evidence="5">
    <location>
        <begin position="512"/>
        <end position="523"/>
    </location>
</feature>
<dbReference type="Proteomes" id="UP001345013">
    <property type="component" value="Unassembled WGS sequence"/>
</dbReference>
<feature type="compositionally biased region" description="Basic and acidic residues" evidence="5">
    <location>
        <begin position="839"/>
        <end position="856"/>
    </location>
</feature>
<feature type="compositionally biased region" description="Basic and acidic residues" evidence="5">
    <location>
        <begin position="777"/>
        <end position="794"/>
    </location>
</feature>
<name>A0ABR0JWH1_9EURO</name>
<feature type="compositionally biased region" description="Basic and acidic residues" evidence="5">
    <location>
        <begin position="975"/>
        <end position="988"/>
    </location>
</feature>